<gene>
    <name evidence="2" type="primary">pelA</name>
    <name evidence="2" type="ORF">MKY91_02870</name>
</gene>
<feature type="signal peptide" evidence="1">
    <location>
        <begin position="1"/>
        <end position="27"/>
    </location>
</feature>
<evidence type="ECO:0000313" key="3">
    <source>
        <dbReference type="Proteomes" id="UP001418796"/>
    </source>
</evidence>
<accession>A0ABU9VDY8</accession>
<protein>
    <submittedName>
        <fullName evidence="2">Pectate lyase</fullName>
        <ecNumber evidence="2">4.2.2.2</ecNumber>
    </submittedName>
</protein>
<dbReference type="Pfam" id="PF09492">
    <property type="entry name" value="Pec_lyase"/>
    <property type="match status" value="1"/>
</dbReference>
<dbReference type="SUPFAM" id="SSF81853">
    <property type="entry name" value="Family 10 polysaccharide lyase"/>
    <property type="match status" value="1"/>
</dbReference>
<keyword evidence="1" id="KW-0732">Signal</keyword>
<evidence type="ECO:0000256" key="1">
    <source>
        <dbReference type="SAM" id="SignalP"/>
    </source>
</evidence>
<evidence type="ECO:0000313" key="2">
    <source>
        <dbReference type="EMBL" id="MEN0642106.1"/>
    </source>
</evidence>
<organism evidence="2 3">
    <name type="scientific">Alkalicoccobacillus gibsonii</name>
    <dbReference type="NCBI Taxonomy" id="79881"/>
    <lineage>
        <taxon>Bacteria</taxon>
        <taxon>Bacillati</taxon>
        <taxon>Bacillota</taxon>
        <taxon>Bacilli</taxon>
        <taxon>Bacillales</taxon>
        <taxon>Bacillaceae</taxon>
        <taxon>Alkalicoccobacillus</taxon>
    </lineage>
</organism>
<dbReference type="InterPro" id="IPR012669">
    <property type="entry name" value="Pectate_lyase"/>
</dbReference>
<dbReference type="Proteomes" id="UP001418796">
    <property type="component" value="Unassembled WGS sequence"/>
</dbReference>
<name>A0ABU9VDY8_9BACI</name>
<comment type="caution">
    <text evidence="2">The sequence shown here is derived from an EMBL/GenBank/DDBJ whole genome shotgun (WGS) entry which is preliminary data.</text>
</comment>
<dbReference type="GO" id="GO:0030570">
    <property type="term" value="F:pectate lyase activity"/>
    <property type="evidence" value="ECO:0007669"/>
    <property type="project" value="UniProtKB-EC"/>
</dbReference>
<feature type="chain" id="PRO_5045963495" evidence="1">
    <location>
        <begin position="28"/>
        <end position="335"/>
    </location>
</feature>
<dbReference type="EC" id="4.2.2.2" evidence="2"/>
<keyword evidence="2" id="KW-0456">Lyase</keyword>
<keyword evidence="3" id="KW-1185">Reference proteome</keyword>
<dbReference type="RefSeq" id="WP_343129263.1">
    <property type="nucleotide sequence ID" value="NZ_JBCITK010000001.1"/>
</dbReference>
<dbReference type="NCBIfam" id="TIGR02474">
    <property type="entry name" value="pec_lyase"/>
    <property type="match status" value="1"/>
</dbReference>
<sequence length="335" mass="38268">MKKGTFLSPIFAIVLLFGLFTPSVAKANDVVTQAEHLLTWQMEHGGWTKDSPHIYTRDWDGSEPRSVWISNGQELGTVDNDATVSELLVVAQAYQLTGDQRFLDSANAAIDFLFKLQCESGGITQVYPERGTPSDNVWYSNYVTFNDQAMINVLEVMEQIANQEAPFDGDFGNDELRAELFDAIDLGLDYILKSQIISQGKPTAWGQQHHPETYEPMPGRAYEHVSISADESVGVVEWLQARPDQTPEVKNAVNNALRWFEKAKVKNTRYERRVEPHFFNEQGAQTWYRFYQIGTNRPIFSGRDGVIRHKIMEIEEERRLGYAWAGNWPERVLNK</sequence>
<reference evidence="2 3" key="1">
    <citation type="submission" date="2024-03" db="EMBL/GenBank/DDBJ databases">
        <title>Bacilli Hybrid Assemblies.</title>
        <authorList>
            <person name="Kovac J."/>
        </authorList>
    </citation>
    <scope>NUCLEOTIDE SEQUENCE [LARGE SCALE GENOMIC DNA]</scope>
    <source>
        <strain evidence="2 3">FSL R7-0666</strain>
    </source>
</reference>
<dbReference type="Gene3D" id="1.50.10.20">
    <property type="match status" value="1"/>
</dbReference>
<dbReference type="EMBL" id="JBCITK010000001">
    <property type="protein sequence ID" value="MEN0642106.1"/>
    <property type="molecule type" value="Genomic_DNA"/>
</dbReference>
<proteinExistence type="predicted"/>